<keyword evidence="6 10" id="KW-1133">Transmembrane helix</keyword>
<keyword evidence="3 10" id="KW-0716">Sensory transduction</keyword>
<dbReference type="PANTHER" id="PTHR21137">
    <property type="entry name" value="ODORANT RECEPTOR"/>
    <property type="match status" value="1"/>
</dbReference>
<keyword evidence="4 10" id="KW-0812">Transmembrane</keyword>
<comment type="caution">
    <text evidence="10">Lacks conserved residue(s) required for the propagation of feature annotation.</text>
</comment>
<evidence type="ECO:0000256" key="2">
    <source>
        <dbReference type="ARBA" id="ARBA00022475"/>
    </source>
</evidence>
<proteinExistence type="inferred from homology"/>
<comment type="similarity">
    <text evidence="10">Belongs to the insect chemoreceptor superfamily. Heteromeric odorant receptor channel (TC 1.A.69) family.</text>
</comment>
<sequence length="381" mass="44199">MFIFSVTLFSRYDTLNKLAYFAFQFAGLLHKEGTKLFSIFTAYQIISMHISVTVAIIELFVGSREVKDIVGTLSTAVTVTCAISRALRFLSRRKKIINILDRLEIIRIKMLKDQDNKHFVTEAENFGKRVLAGVFISLNGFPFPSFMWYTISDLTMEFKQKHLVLKVWTPWNFNNVWTNIVTNAMISIMSFTCLTVYVGIHFMEITFTLYVSAYIKTLQNKLINKGIKNEEIYEQHKVIIQLIKDHNEVLSGIKYLETQISPLMPCGFGYVSMRALKRNEINEAVDNCVRAILCLMPSVVTCCCGQQIITEMEKLHEATYMSKWYKEEPKFRKDLLTMMIRTTNPPTINYRLFVKFDHVLLALVLQTVYSYMMLMVNLDAE</sequence>
<evidence type="ECO:0000256" key="1">
    <source>
        <dbReference type="ARBA" id="ARBA00004651"/>
    </source>
</evidence>
<keyword evidence="9 10" id="KW-0807">Transducer</keyword>
<evidence type="ECO:0000256" key="10">
    <source>
        <dbReference type="RuleBase" id="RU351113"/>
    </source>
</evidence>
<dbReference type="Pfam" id="PF02949">
    <property type="entry name" value="7tm_6"/>
    <property type="match status" value="1"/>
</dbReference>
<feature type="transmembrane region" description="Helical" evidence="10">
    <location>
        <begin position="36"/>
        <end position="57"/>
    </location>
</feature>
<evidence type="ECO:0000256" key="9">
    <source>
        <dbReference type="ARBA" id="ARBA00023224"/>
    </source>
</evidence>
<accession>A0AAW1CMA6</accession>
<dbReference type="GO" id="GO:0005886">
    <property type="term" value="C:plasma membrane"/>
    <property type="evidence" value="ECO:0007669"/>
    <property type="project" value="UniProtKB-SubCell"/>
</dbReference>
<feature type="transmembrane region" description="Helical" evidence="10">
    <location>
        <begin position="130"/>
        <end position="151"/>
    </location>
</feature>
<dbReference type="EMBL" id="JAPXFL010000011">
    <property type="protein sequence ID" value="KAK9499556.1"/>
    <property type="molecule type" value="Genomic_DNA"/>
</dbReference>
<evidence type="ECO:0000313" key="11">
    <source>
        <dbReference type="EMBL" id="KAK9499556.1"/>
    </source>
</evidence>
<name>A0AAW1CMA6_9HEMI</name>
<evidence type="ECO:0000256" key="7">
    <source>
        <dbReference type="ARBA" id="ARBA00023136"/>
    </source>
</evidence>
<evidence type="ECO:0000313" key="12">
    <source>
        <dbReference type="Proteomes" id="UP001461498"/>
    </source>
</evidence>
<comment type="caution">
    <text evidence="11">The sequence shown here is derived from an EMBL/GenBank/DDBJ whole genome shotgun (WGS) entry which is preliminary data.</text>
</comment>
<comment type="subcellular location">
    <subcellularLocation>
        <location evidence="1 10">Cell membrane</location>
        <topology evidence="1 10">Multi-pass membrane protein</topology>
    </subcellularLocation>
</comment>
<dbReference type="GO" id="GO:0007165">
    <property type="term" value="P:signal transduction"/>
    <property type="evidence" value="ECO:0007669"/>
    <property type="project" value="UniProtKB-KW"/>
</dbReference>
<evidence type="ECO:0000256" key="4">
    <source>
        <dbReference type="ARBA" id="ARBA00022692"/>
    </source>
</evidence>
<keyword evidence="2" id="KW-1003">Cell membrane</keyword>
<organism evidence="11 12">
    <name type="scientific">Rhynocoris fuscipes</name>
    <dbReference type="NCBI Taxonomy" id="488301"/>
    <lineage>
        <taxon>Eukaryota</taxon>
        <taxon>Metazoa</taxon>
        <taxon>Ecdysozoa</taxon>
        <taxon>Arthropoda</taxon>
        <taxon>Hexapoda</taxon>
        <taxon>Insecta</taxon>
        <taxon>Pterygota</taxon>
        <taxon>Neoptera</taxon>
        <taxon>Paraneoptera</taxon>
        <taxon>Hemiptera</taxon>
        <taxon>Heteroptera</taxon>
        <taxon>Panheteroptera</taxon>
        <taxon>Cimicomorpha</taxon>
        <taxon>Reduviidae</taxon>
        <taxon>Harpactorinae</taxon>
        <taxon>Harpactorini</taxon>
        <taxon>Rhynocoris</taxon>
    </lineage>
</organism>
<dbReference type="Proteomes" id="UP001461498">
    <property type="component" value="Unassembled WGS sequence"/>
</dbReference>
<evidence type="ECO:0000256" key="8">
    <source>
        <dbReference type="ARBA" id="ARBA00023170"/>
    </source>
</evidence>
<protein>
    <recommendedName>
        <fullName evidence="10">Odorant receptor</fullName>
    </recommendedName>
</protein>
<keyword evidence="5 10" id="KW-0552">Olfaction</keyword>
<dbReference type="GO" id="GO:0005549">
    <property type="term" value="F:odorant binding"/>
    <property type="evidence" value="ECO:0007669"/>
    <property type="project" value="InterPro"/>
</dbReference>
<reference evidence="11 12" key="1">
    <citation type="submission" date="2022-12" db="EMBL/GenBank/DDBJ databases">
        <title>Chromosome-level genome assembly of true bugs.</title>
        <authorList>
            <person name="Ma L."/>
            <person name="Li H."/>
        </authorList>
    </citation>
    <scope>NUCLEOTIDE SEQUENCE [LARGE SCALE GENOMIC DNA]</scope>
    <source>
        <strain evidence="11">Lab_2022b</strain>
    </source>
</reference>
<evidence type="ECO:0000256" key="5">
    <source>
        <dbReference type="ARBA" id="ARBA00022725"/>
    </source>
</evidence>
<dbReference type="GO" id="GO:0004984">
    <property type="term" value="F:olfactory receptor activity"/>
    <property type="evidence" value="ECO:0007669"/>
    <property type="project" value="InterPro"/>
</dbReference>
<evidence type="ECO:0000256" key="3">
    <source>
        <dbReference type="ARBA" id="ARBA00022606"/>
    </source>
</evidence>
<feature type="transmembrane region" description="Helical" evidence="10">
    <location>
        <begin position="180"/>
        <end position="200"/>
    </location>
</feature>
<dbReference type="PANTHER" id="PTHR21137:SF35">
    <property type="entry name" value="ODORANT RECEPTOR 19A-RELATED"/>
    <property type="match status" value="1"/>
</dbReference>
<gene>
    <name evidence="11" type="ORF">O3M35_002577</name>
</gene>
<keyword evidence="8 10" id="KW-0675">Receptor</keyword>
<dbReference type="AlphaFoldDB" id="A0AAW1CMA6"/>
<dbReference type="InterPro" id="IPR004117">
    <property type="entry name" value="7tm6_olfct_rcpt"/>
</dbReference>
<keyword evidence="7 10" id="KW-0472">Membrane</keyword>
<keyword evidence="12" id="KW-1185">Reference proteome</keyword>
<feature type="transmembrane region" description="Helical" evidence="10">
    <location>
        <begin position="359"/>
        <end position="378"/>
    </location>
</feature>
<evidence type="ECO:0000256" key="6">
    <source>
        <dbReference type="ARBA" id="ARBA00022989"/>
    </source>
</evidence>